<feature type="transmembrane region" description="Helical" evidence="11">
    <location>
        <begin position="89"/>
        <end position="107"/>
    </location>
</feature>
<organism evidence="12 13">
    <name type="scientific">Nocardia tenerifensis</name>
    <dbReference type="NCBI Taxonomy" id="228006"/>
    <lineage>
        <taxon>Bacteria</taxon>
        <taxon>Bacillati</taxon>
        <taxon>Actinomycetota</taxon>
        <taxon>Actinomycetes</taxon>
        <taxon>Mycobacteriales</taxon>
        <taxon>Nocardiaceae</taxon>
        <taxon>Nocardia</taxon>
    </lineage>
</organism>
<keyword evidence="13" id="KW-1185">Reference proteome</keyword>
<dbReference type="Pfam" id="PF02653">
    <property type="entry name" value="BPD_transp_2"/>
    <property type="match status" value="1"/>
</dbReference>
<evidence type="ECO:0000256" key="4">
    <source>
        <dbReference type="ARBA" id="ARBA00022519"/>
    </source>
</evidence>
<reference evidence="12 13" key="1">
    <citation type="submission" date="2018-05" db="EMBL/GenBank/DDBJ databases">
        <title>Genomic Encyclopedia of Type Strains, Phase IV (KMG-IV): sequencing the most valuable type-strain genomes for metagenomic binning, comparative biology and taxonomic classification.</title>
        <authorList>
            <person name="Goeker M."/>
        </authorList>
    </citation>
    <scope>NUCLEOTIDE SEQUENCE [LARGE SCALE GENOMIC DNA]</scope>
    <source>
        <strain evidence="12 13">DSM 44704</strain>
    </source>
</reference>
<keyword evidence="2" id="KW-0813">Transport</keyword>
<evidence type="ECO:0000256" key="5">
    <source>
        <dbReference type="ARBA" id="ARBA00022597"/>
    </source>
</evidence>
<keyword evidence="8 11" id="KW-0472">Membrane</keyword>
<name>A0A318JZY2_9NOCA</name>
<feature type="transmembrane region" description="Helical" evidence="11">
    <location>
        <begin position="293"/>
        <end position="317"/>
    </location>
</feature>
<evidence type="ECO:0000256" key="2">
    <source>
        <dbReference type="ARBA" id="ARBA00022448"/>
    </source>
</evidence>
<keyword evidence="4" id="KW-0997">Cell inner membrane</keyword>
<evidence type="ECO:0000256" key="7">
    <source>
        <dbReference type="ARBA" id="ARBA00022989"/>
    </source>
</evidence>
<feature type="transmembrane region" description="Helical" evidence="11">
    <location>
        <begin position="329"/>
        <end position="345"/>
    </location>
</feature>
<gene>
    <name evidence="12" type="ORF">DFR70_108125</name>
</gene>
<feature type="transmembrane region" description="Helical" evidence="11">
    <location>
        <begin position="113"/>
        <end position="131"/>
    </location>
</feature>
<feature type="transmembrane region" description="Helical" evidence="11">
    <location>
        <begin position="32"/>
        <end position="52"/>
    </location>
</feature>
<keyword evidence="3" id="KW-1003">Cell membrane</keyword>
<proteinExistence type="predicted"/>
<dbReference type="GO" id="GO:0022857">
    <property type="term" value="F:transmembrane transporter activity"/>
    <property type="evidence" value="ECO:0007669"/>
    <property type="project" value="InterPro"/>
</dbReference>
<dbReference type="EMBL" id="QJKF01000008">
    <property type="protein sequence ID" value="PXX61567.1"/>
    <property type="molecule type" value="Genomic_DNA"/>
</dbReference>
<evidence type="ECO:0000256" key="9">
    <source>
        <dbReference type="ARBA" id="ARBA00035611"/>
    </source>
</evidence>
<feature type="transmembrane region" description="Helical" evidence="11">
    <location>
        <begin position="377"/>
        <end position="396"/>
    </location>
</feature>
<feature type="transmembrane region" description="Helical" evidence="11">
    <location>
        <begin position="143"/>
        <end position="162"/>
    </location>
</feature>
<dbReference type="PANTHER" id="PTHR32196">
    <property type="entry name" value="ABC TRANSPORTER PERMEASE PROTEIN YPHD-RELATED-RELATED"/>
    <property type="match status" value="1"/>
</dbReference>
<sequence length="404" mass="41766">MSDLVVKRPLWQGNQGRGLADAAMDRLRRGEVGSVPVAIGLVIIGAVFYRLNAHFLSAENLTNLALQMAATGTIALGIVLVLLLGEIDLSAGSVSGLTAVVMTLLYVRHGWNVVFAVLAAVAVGAAIGLLHGLMRTMLSMPSFVVTLAGLIGWQGLMLYLLGKEGTVNLPFDRGIATISDTWLPALLGWLLVVLLAGGHLVAGVITRHQRVHAGLDATAPVWIVLRSGGLALLLGGTVLVLNSDRGVPLTLVIFGGLVLGLDLILRRTVFGRRMYAVGGNAEAARRAGINVTWIRISAFVGCSALATLGGILAASRLVAVNQSSGGSDILLNAIAAAVIGGTSLFGGRGRAYAALLGILVIQSITNGMLLLNVDSSVRFMVTGAVLAISVAIDSVARRGAEGAR</sequence>
<dbReference type="CDD" id="cd06579">
    <property type="entry name" value="TM_PBP1_transp_AraH_like"/>
    <property type="match status" value="1"/>
</dbReference>
<feature type="transmembrane region" description="Helical" evidence="11">
    <location>
        <begin position="352"/>
        <end position="371"/>
    </location>
</feature>
<evidence type="ECO:0000256" key="10">
    <source>
        <dbReference type="ARBA" id="ARBA00035686"/>
    </source>
</evidence>
<feature type="transmembrane region" description="Helical" evidence="11">
    <location>
        <begin position="217"/>
        <end position="241"/>
    </location>
</feature>
<evidence type="ECO:0000256" key="3">
    <source>
        <dbReference type="ARBA" id="ARBA00022475"/>
    </source>
</evidence>
<comment type="caution">
    <text evidence="12">The sequence shown here is derived from an EMBL/GenBank/DDBJ whole genome shotgun (WGS) entry which is preliminary data.</text>
</comment>
<comment type="subcellular location">
    <subcellularLocation>
        <location evidence="1">Cell membrane</location>
        <topology evidence="1">Multi-pass membrane protein</topology>
    </subcellularLocation>
</comment>
<keyword evidence="7 11" id="KW-1133">Transmembrane helix</keyword>
<evidence type="ECO:0000256" key="11">
    <source>
        <dbReference type="SAM" id="Phobius"/>
    </source>
</evidence>
<dbReference type="RefSeq" id="WP_040732490.1">
    <property type="nucleotide sequence ID" value="NZ_QJKF01000008.1"/>
</dbReference>
<comment type="function">
    <text evidence="9">Part of the binding-protein-dependent transport system for D-xylose. Probably responsible for the translocation of the substrate across the membrane.</text>
</comment>
<feature type="transmembrane region" description="Helical" evidence="11">
    <location>
        <begin position="64"/>
        <end position="84"/>
    </location>
</feature>
<dbReference type="GO" id="GO:0005886">
    <property type="term" value="C:plasma membrane"/>
    <property type="evidence" value="ECO:0007669"/>
    <property type="project" value="UniProtKB-SubCell"/>
</dbReference>
<evidence type="ECO:0000256" key="8">
    <source>
        <dbReference type="ARBA" id="ARBA00023136"/>
    </source>
</evidence>
<evidence type="ECO:0000256" key="1">
    <source>
        <dbReference type="ARBA" id="ARBA00004651"/>
    </source>
</evidence>
<dbReference type="AlphaFoldDB" id="A0A318JZY2"/>
<evidence type="ECO:0000256" key="6">
    <source>
        <dbReference type="ARBA" id="ARBA00022692"/>
    </source>
</evidence>
<dbReference type="OrthoDB" id="3468954at2"/>
<dbReference type="Proteomes" id="UP000247569">
    <property type="component" value="Unassembled WGS sequence"/>
</dbReference>
<protein>
    <recommendedName>
        <fullName evidence="10">Xylose transport system permease protein XylH</fullName>
    </recommendedName>
</protein>
<keyword evidence="6 11" id="KW-0812">Transmembrane</keyword>
<dbReference type="PANTHER" id="PTHR32196:SF32">
    <property type="entry name" value="XYLOSE TRANSPORT SYSTEM PERMEASE PROTEIN XYLH"/>
    <property type="match status" value="1"/>
</dbReference>
<accession>A0A318JZY2</accession>
<evidence type="ECO:0000313" key="13">
    <source>
        <dbReference type="Proteomes" id="UP000247569"/>
    </source>
</evidence>
<feature type="transmembrane region" description="Helical" evidence="11">
    <location>
        <begin position="182"/>
        <end position="205"/>
    </location>
</feature>
<dbReference type="InterPro" id="IPR001851">
    <property type="entry name" value="ABC_transp_permease"/>
</dbReference>
<evidence type="ECO:0000313" key="12">
    <source>
        <dbReference type="EMBL" id="PXX61567.1"/>
    </source>
</evidence>
<keyword evidence="5" id="KW-0762">Sugar transport</keyword>
<feature type="transmembrane region" description="Helical" evidence="11">
    <location>
        <begin position="247"/>
        <end position="265"/>
    </location>
</feature>